<reference evidence="6 7" key="1">
    <citation type="submission" date="2016-11" db="EMBL/GenBank/DDBJ databases">
        <title>Description of two novel members of the family Erysipelotrichaceae: Ileibacterium lipovorans gen. nov., sp. nov. and Dubosiella newyorkensis, gen. nov., sp. nov.</title>
        <authorList>
            <person name="Cox L.M."/>
            <person name="Sohn J."/>
            <person name="Tyrrell K.L."/>
            <person name="Citron D.M."/>
            <person name="Lawson P.A."/>
            <person name="Patel N.B."/>
            <person name="Iizumi T."/>
            <person name="Perez-Perez G.I."/>
            <person name="Goldstein E.J."/>
            <person name="Blaser M.J."/>
        </authorList>
    </citation>
    <scope>NUCLEOTIDE SEQUENCE [LARGE SCALE GENOMIC DNA]</scope>
    <source>
        <strain evidence="6 7">NYU-BL-A4</strain>
    </source>
</reference>
<evidence type="ECO:0000259" key="5">
    <source>
        <dbReference type="Pfam" id="PF04073"/>
    </source>
</evidence>
<keyword evidence="2 4" id="KW-0648">Protein biosynthesis</keyword>
<proteinExistence type="inferred from homology"/>
<dbReference type="GO" id="GO:0016829">
    <property type="term" value="F:lyase activity"/>
    <property type="evidence" value="ECO:0007669"/>
    <property type="project" value="UniProtKB-KW"/>
</dbReference>
<feature type="domain" description="YbaK/aminoacyl-tRNA synthetase-associated" evidence="5">
    <location>
        <begin position="37"/>
        <end position="146"/>
    </location>
</feature>
<dbReference type="SUPFAM" id="SSF55826">
    <property type="entry name" value="YbaK/ProRS associated domain"/>
    <property type="match status" value="1"/>
</dbReference>
<dbReference type="AlphaFoldDB" id="A0A1U7NND1"/>
<dbReference type="InterPro" id="IPR007214">
    <property type="entry name" value="YbaK/aa-tRNA-synth-assoc-dom"/>
</dbReference>
<dbReference type="CDD" id="cd00002">
    <property type="entry name" value="YbaK_deacylase"/>
    <property type="match status" value="1"/>
</dbReference>
<dbReference type="NCBIfam" id="TIGR00011">
    <property type="entry name" value="YbaK_EbsC"/>
    <property type="match status" value="1"/>
</dbReference>
<evidence type="ECO:0000313" key="6">
    <source>
        <dbReference type="EMBL" id="OLU46835.1"/>
    </source>
</evidence>
<dbReference type="STRING" id="1862672.BO225_04495"/>
<dbReference type="EC" id="4.2.-.-" evidence="4"/>
<evidence type="ECO:0000256" key="3">
    <source>
        <dbReference type="ARBA" id="ARBA00023239"/>
    </source>
</evidence>
<dbReference type="PANTHER" id="PTHR30411">
    <property type="entry name" value="CYTOPLASMIC PROTEIN"/>
    <property type="match status" value="1"/>
</dbReference>
<name>A0A1U7NND1_9FIRM</name>
<keyword evidence="3 4" id="KW-0456">Lyase</keyword>
<evidence type="ECO:0000256" key="2">
    <source>
        <dbReference type="ARBA" id="ARBA00022917"/>
    </source>
</evidence>
<comment type="similarity">
    <text evidence="1 4">Belongs to the prolyl-tRNA editing family. YbaK/EbsC subfamily.</text>
</comment>
<dbReference type="Gene3D" id="3.90.960.10">
    <property type="entry name" value="YbaK/aminoacyl-tRNA synthetase-associated domain"/>
    <property type="match status" value="1"/>
</dbReference>
<evidence type="ECO:0000256" key="4">
    <source>
        <dbReference type="PIRNR" id="PIRNR006181"/>
    </source>
</evidence>
<dbReference type="PANTHER" id="PTHR30411:SF0">
    <property type="entry name" value="CYS-TRNA(PRO)_CYS-TRNA(CYS) DEACYLASE YBAK"/>
    <property type="match status" value="1"/>
</dbReference>
<dbReference type="GO" id="GO:0002161">
    <property type="term" value="F:aminoacyl-tRNA deacylase activity"/>
    <property type="evidence" value="ECO:0007669"/>
    <property type="project" value="InterPro"/>
</dbReference>
<gene>
    <name evidence="6" type="ORF">BO225_04495</name>
</gene>
<accession>A0A1U7NND1</accession>
<dbReference type="RefSeq" id="WP_076341092.1">
    <property type="nucleotide sequence ID" value="NZ_CAMNTW010000008.1"/>
</dbReference>
<dbReference type="PIRSF" id="PIRSF006181">
    <property type="entry name" value="EbsC_YbaK"/>
    <property type="match status" value="1"/>
</dbReference>
<dbReference type="InterPro" id="IPR036754">
    <property type="entry name" value="YbaK/aa-tRNA-synt-asso_dom_sf"/>
</dbReference>
<dbReference type="Proteomes" id="UP000186705">
    <property type="component" value="Unassembled WGS sequence"/>
</dbReference>
<keyword evidence="7" id="KW-1185">Reference proteome</keyword>
<dbReference type="EMBL" id="MPKA01000058">
    <property type="protein sequence ID" value="OLU46835.1"/>
    <property type="molecule type" value="Genomic_DNA"/>
</dbReference>
<dbReference type="GO" id="GO:0006412">
    <property type="term" value="P:translation"/>
    <property type="evidence" value="ECO:0007669"/>
    <property type="project" value="UniProtKB-KW"/>
</dbReference>
<dbReference type="InterPro" id="IPR004369">
    <property type="entry name" value="Prolyl-tRNA_editing_YbaK/EbsC"/>
</dbReference>
<dbReference type="OrthoDB" id="9809296at2"/>
<organism evidence="6 7">
    <name type="scientific">Dubosiella newyorkensis</name>
    <dbReference type="NCBI Taxonomy" id="1862672"/>
    <lineage>
        <taxon>Bacteria</taxon>
        <taxon>Bacillati</taxon>
        <taxon>Bacillota</taxon>
        <taxon>Erysipelotrichia</taxon>
        <taxon>Erysipelotrichales</taxon>
        <taxon>Erysipelotrichaceae</taxon>
        <taxon>Dubosiella</taxon>
    </lineage>
</organism>
<evidence type="ECO:0000256" key="1">
    <source>
        <dbReference type="ARBA" id="ARBA00009798"/>
    </source>
</evidence>
<evidence type="ECO:0000313" key="7">
    <source>
        <dbReference type="Proteomes" id="UP000186705"/>
    </source>
</evidence>
<comment type="caution">
    <text evidence="6">The sequence shown here is derived from an EMBL/GenBank/DDBJ whole genome shotgun (WGS) entry which is preliminary data.</text>
</comment>
<dbReference type="Pfam" id="PF04073">
    <property type="entry name" value="tRNA_edit"/>
    <property type="match status" value="1"/>
</dbReference>
<dbReference type="GeneID" id="78275209"/>
<sequence>MKKQKTNAMRILESNKIPYIEHEYEHRKDDPVDGIHVAQTIGEPVERVYKTLVCTGSDKDNYVFMIPVDQELDLKKCAKAAHLKHIEMLPLKDLTKTTGYIRGGCSPLGMKKVFKTWIQEDAMLYDTIFFSGGKIGLQIEANANDLSKVIDIEFADLIKSAN</sequence>
<protein>
    <recommendedName>
        <fullName evidence="4">Cys-tRNA(Pro)/Cys-tRNA(Cys) deacylase</fullName>
        <ecNumber evidence="4">4.2.-.-</ecNumber>
    </recommendedName>
</protein>